<evidence type="ECO:0000313" key="1">
    <source>
        <dbReference type="EMBL" id="ESR42034.1"/>
    </source>
</evidence>
<gene>
    <name evidence="1" type="ORF">CICLE_v10013160mg</name>
</gene>
<reference evidence="1 2" key="1">
    <citation type="submission" date="2013-10" db="EMBL/GenBank/DDBJ databases">
        <authorList>
            <consortium name="International Citrus Genome Consortium"/>
            <person name="Jenkins J."/>
            <person name="Schmutz J."/>
            <person name="Prochnik S."/>
            <person name="Rokhsar D."/>
            <person name="Gmitter F."/>
            <person name="Ollitrault P."/>
            <person name="Machado M."/>
            <person name="Talon M."/>
            <person name="Wincker P."/>
            <person name="Jaillon O."/>
            <person name="Morgante M."/>
        </authorList>
    </citation>
    <scope>NUCLEOTIDE SEQUENCE</scope>
    <source>
        <strain evidence="2">cv. Clemenules</strain>
    </source>
</reference>
<sequence length="114" mass="12790">MSISLFNILVAVDIDGRSLTFSCTHSNPTFKNRTASSSGLFISSVGSTSRPRFLSSYTSHACKKKKFHFQIMITSQLKNVMAIRLQLQWWAGAPNIVEDTSSNLYRILSSFHNI</sequence>
<dbReference type="AlphaFoldDB" id="V4UR72"/>
<dbReference type="Gramene" id="ESR42034">
    <property type="protein sequence ID" value="ESR42034"/>
    <property type="gene ID" value="CICLE_v10013160mg"/>
</dbReference>
<accession>V4UR72</accession>
<proteinExistence type="predicted"/>
<evidence type="ECO:0000313" key="2">
    <source>
        <dbReference type="Proteomes" id="UP000030687"/>
    </source>
</evidence>
<name>V4UR72_CITCL</name>
<keyword evidence="2" id="KW-1185">Reference proteome</keyword>
<dbReference type="InParanoid" id="V4UR72"/>
<organism evidence="1 2">
    <name type="scientific">Citrus clementina</name>
    <name type="common">Clementine</name>
    <name type="synonym">Citrus deliciosa x Citrus sinensis</name>
    <dbReference type="NCBI Taxonomy" id="85681"/>
    <lineage>
        <taxon>Eukaryota</taxon>
        <taxon>Viridiplantae</taxon>
        <taxon>Streptophyta</taxon>
        <taxon>Embryophyta</taxon>
        <taxon>Tracheophyta</taxon>
        <taxon>Spermatophyta</taxon>
        <taxon>Magnoliopsida</taxon>
        <taxon>eudicotyledons</taxon>
        <taxon>Gunneridae</taxon>
        <taxon>Pentapetalae</taxon>
        <taxon>rosids</taxon>
        <taxon>malvids</taxon>
        <taxon>Sapindales</taxon>
        <taxon>Rutaceae</taxon>
        <taxon>Aurantioideae</taxon>
        <taxon>Citrus</taxon>
    </lineage>
</organism>
<dbReference type="KEGG" id="cic:CICLE_v10013160mg"/>
<protein>
    <submittedName>
        <fullName evidence="1">Uncharacterized protein</fullName>
    </submittedName>
</protein>
<dbReference type="EMBL" id="KI536861">
    <property type="protein sequence ID" value="ESR42034.1"/>
    <property type="molecule type" value="Genomic_DNA"/>
</dbReference>
<dbReference type="Proteomes" id="UP000030687">
    <property type="component" value="Unassembled WGS sequence"/>
</dbReference>